<dbReference type="AlphaFoldDB" id="A0ABD1S3T4"/>
<evidence type="ECO:0000313" key="9">
    <source>
        <dbReference type="EMBL" id="KAL2495409.1"/>
    </source>
</evidence>
<feature type="coiled-coil region" evidence="6">
    <location>
        <begin position="2"/>
        <end position="29"/>
    </location>
</feature>
<dbReference type="InterPro" id="IPR003107">
    <property type="entry name" value="HAT"/>
</dbReference>
<dbReference type="InterPro" id="IPR011990">
    <property type="entry name" value="TPR-like_helical_dom_sf"/>
</dbReference>
<keyword evidence="3" id="KW-0698">rRNA processing</keyword>
<dbReference type="SMART" id="SM00386">
    <property type="entry name" value="HAT"/>
    <property type="match status" value="7"/>
</dbReference>
<accession>A0ABD1S3T4</accession>
<dbReference type="InterPro" id="IPR013949">
    <property type="entry name" value="Utp6"/>
</dbReference>
<reference evidence="10" key="1">
    <citation type="submission" date="2024-07" db="EMBL/GenBank/DDBJ databases">
        <title>Two chromosome-level genome assemblies of Korean endemic species Abeliophyllum distichum and Forsythia ovata (Oleaceae).</title>
        <authorList>
            <person name="Jang H."/>
        </authorList>
    </citation>
    <scope>NUCLEOTIDE SEQUENCE [LARGE SCALE GENOMIC DNA]</scope>
</reference>
<comment type="caution">
    <text evidence="9">The sequence shown here is derived from an EMBL/GenBank/DDBJ whole genome shotgun (WGS) entry which is preliminary data.</text>
</comment>
<dbReference type="InterPro" id="IPR055347">
    <property type="entry name" value="UTP6_N"/>
</dbReference>
<dbReference type="SUPFAM" id="SSF48452">
    <property type="entry name" value="TPR-like"/>
    <property type="match status" value="2"/>
</dbReference>
<dbReference type="InterPro" id="IPR056907">
    <property type="entry name" value="UTP6_C"/>
</dbReference>
<evidence type="ECO:0000256" key="2">
    <source>
        <dbReference type="ARBA" id="ARBA00010734"/>
    </source>
</evidence>
<dbReference type="Pfam" id="PF24892">
    <property type="entry name" value="UTP6_C"/>
    <property type="match status" value="1"/>
</dbReference>
<dbReference type="PANTHER" id="PTHR23271">
    <property type="entry name" value="HEPATOCELLULAR CARCINOMA-ASSOCIATED ANTIGEN 66"/>
    <property type="match status" value="1"/>
</dbReference>
<keyword evidence="6" id="KW-0175">Coiled coil</keyword>
<keyword evidence="5" id="KW-0539">Nucleus</keyword>
<dbReference type="GO" id="GO:0005730">
    <property type="term" value="C:nucleolus"/>
    <property type="evidence" value="ECO:0007669"/>
    <property type="project" value="UniProtKB-SubCell"/>
</dbReference>
<evidence type="ECO:0000256" key="5">
    <source>
        <dbReference type="ARBA" id="ARBA00023242"/>
    </source>
</evidence>
<sequence length="647" mass="74082">MADVVQFKLERMLNELDDLERRGLFSRREIAEIVKQRRKFEYRLKRPSPLKPDFLAYIDYEKQLDALRLLRKKSLSKNSGNKNSKKSVSDYAGVSRILEIYRLATTRFKSDIELWFQYLEFCRLRGHGRMKKALAQLVRFHPKVSGVWIYAAAWEFDHNLNVTSARALMQSGLRACPTSEDLWVEYLRMELTYLNKLKARKVALGEDEGTLTGDGRGTDEEQWGDENKELFIALDERKDDNKTSGVQDGESEGKVDVFREHGLNVLRTVYNSAIEALPTSFSLRTKILEILEATNLAHSEDMRNEILNDMKKDFSKEPKYWDWLARLETTDFKEINHKQLSKAIQVYEESLKIVPSATMFNLYVKFLMDAIKNENGDEKSAVHFTTSGHTVDPISHLLIVFEKAESLGCITEDLACQHVSFLMQLGKSDEAKMLIQQLCTGKFSNAVHLWTLWLSMEMRLIQNKSHSPSKADLSSIFKLLIDVLKKVSISEAENLWLMGLKYFANQRHHFDKLVETSLVLLAKDGGSDSGFSLSSAIVKFVLQSDGVKPAREIYKRFLTLPHPGLAIYRNCIELEVNLASAGDKSCLQNVRKLFESALATYSQDASLWRDYYSMEVKMGTSETAAAVHWRARKVLKNSDSLLPSTTM</sequence>
<dbReference type="EMBL" id="JBFOLJ010000011">
    <property type="protein sequence ID" value="KAL2495409.1"/>
    <property type="molecule type" value="Genomic_DNA"/>
</dbReference>
<evidence type="ECO:0000259" key="8">
    <source>
        <dbReference type="Pfam" id="PF24892"/>
    </source>
</evidence>
<gene>
    <name evidence="9" type="ORF">Fot_39166</name>
</gene>
<evidence type="ECO:0000256" key="1">
    <source>
        <dbReference type="ARBA" id="ARBA00004604"/>
    </source>
</evidence>
<evidence type="ECO:0000256" key="3">
    <source>
        <dbReference type="ARBA" id="ARBA00022552"/>
    </source>
</evidence>
<protein>
    <submittedName>
        <fullName evidence="9">RNA-proCES</fullName>
    </submittedName>
</protein>
<keyword evidence="4" id="KW-0677">Repeat</keyword>
<dbReference type="Gene3D" id="1.25.40.10">
    <property type="entry name" value="Tetratricopeptide repeat domain"/>
    <property type="match status" value="3"/>
</dbReference>
<evidence type="ECO:0000313" key="10">
    <source>
        <dbReference type="Proteomes" id="UP001604277"/>
    </source>
</evidence>
<dbReference type="PANTHER" id="PTHR23271:SF1">
    <property type="entry name" value="U3 SMALL NUCLEOLAR RNA-ASSOCIATED PROTEIN 6 HOMOLOG"/>
    <property type="match status" value="1"/>
</dbReference>
<name>A0ABD1S3T4_9LAMI</name>
<evidence type="ECO:0000259" key="7">
    <source>
        <dbReference type="Pfam" id="PF08640"/>
    </source>
</evidence>
<dbReference type="GO" id="GO:0006364">
    <property type="term" value="P:rRNA processing"/>
    <property type="evidence" value="ECO:0007669"/>
    <property type="project" value="UniProtKB-KW"/>
</dbReference>
<comment type="similarity">
    <text evidence="2">Belongs to the UTP6 family.</text>
</comment>
<dbReference type="Pfam" id="PF08640">
    <property type="entry name" value="U3_assoc_6"/>
    <property type="match status" value="1"/>
</dbReference>
<organism evidence="9 10">
    <name type="scientific">Forsythia ovata</name>
    <dbReference type="NCBI Taxonomy" id="205694"/>
    <lineage>
        <taxon>Eukaryota</taxon>
        <taxon>Viridiplantae</taxon>
        <taxon>Streptophyta</taxon>
        <taxon>Embryophyta</taxon>
        <taxon>Tracheophyta</taxon>
        <taxon>Spermatophyta</taxon>
        <taxon>Magnoliopsida</taxon>
        <taxon>eudicotyledons</taxon>
        <taxon>Gunneridae</taxon>
        <taxon>Pentapetalae</taxon>
        <taxon>asterids</taxon>
        <taxon>lamiids</taxon>
        <taxon>Lamiales</taxon>
        <taxon>Oleaceae</taxon>
        <taxon>Forsythieae</taxon>
        <taxon>Forsythia</taxon>
    </lineage>
</organism>
<proteinExistence type="inferred from homology"/>
<evidence type="ECO:0000256" key="4">
    <source>
        <dbReference type="ARBA" id="ARBA00022737"/>
    </source>
</evidence>
<feature type="domain" description="U3 small nucleolar RNA-associated protein 6 homolog C-terminal" evidence="8">
    <location>
        <begin position="342"/>
        <end position="635"/>
    </location>
</feature>
<comment type="subcellular location">
    <subcellularLocation>
        <location evidence="1">Nucleus</location>
        <location evidence="1">Nucleolus</location>
    </subcellularLocation>
</comment>
<evidence type="ECO:0000256" key="6">
    <source>
        <dbReference type="SAM" id="Coils"/>
    </source>
</evidence>
<dbReference type="Proteomes" id="UP001604277">
    <property type="component" value="Unassembled WGS sequence"/>
</dbReference>
<feature type="domain" description="U3 small nucleolar RNA-associated protein 6 N-terminal" evidence="7">
    <location>
        <begin position="9"/>
        <end position="94"/>
    </location>
</feature>
<keyword evidence="10" id="KW-1185">Reference proteome</keyword>